<dbReference type="PRINTS" id="PR00105">
    <property type="entry name" value="C5METTRFRASE"/>
</dbReference>
<dbReference type="InterPro" id="IPR029063">
    <property type="entry name" value="SAM-dependent_MTases_sf"/>
</dbReference>
<dbReference type="Gene3D" id="3.40.50.150">
    <property type="entry name" value="Vaccinia Virus protein VP39"/>
    <property type="match status" value="1"/>
</dbReference>
<dbReference type="Gene3D" id="3.90.120.10">
    <property type="entry name" value="DNA Methylase, subunit A, domain 2"/>
    <property type="match status" value="1"/>
</dbReference>
<accession>A0ABP8ZBV3</accession>
<dbReference type="InterPro" id="IPR001525">
    <property type="entry name" value="C5_MeTfrase"/>
</dbReference>
<keyword evidence="5" id="KW-0680">Restriction system</keyword>
<dbReference type="PANTHER" id="PTHR10629:SF52">
    <property type="entry name" value="DNA (CYTOSINE-5)-METHYLTRANSFERASE 1"/>
    <property type="match status" value="1"/>
</dbReference>
<keyword evidence="4 6" id="KW-0949">S-adenosyl-L-methionine</keyword>
<dbReference type="Pfam" id="PF00145">
    <property type="entry name" value="DNA_methylase"/>
    <property type="match status" value="2"/>
</dbReference>
<evidence type="ECO:0000256" key="3">
    <source>
        <dbReference type="ARBA" id="ARBA00022679"/>
    </source>
</evidence>
<gene>
    <name evidence="7" type="ORF">GCM10023217_24070</name>
</gene>
<reference evidence="8" key="1">
    <citation type="journal article" date="2019" name="Int. J. Syst. Evol. Microbiol.">
        <title>The Global Catalogue of Microorganisms (GCM) 10K type strain sequencing project: providing services to taxonomists for standard genome sequencing and annotation.</title>
        <authorList>
            <consortium name="The Broad Institute Genomics Platform"/>
            <consortium name="The Broad Institute Genome Sequencing Center for Infectious Disease"/>
            <person name="Wu L."/>
            <person name="Ma J."/>
        </authorList>
    </citation>
    <scope>NUCLEOTIDE SEQUENCE [LARGE SCALE GENOMIC DNA]</scope>
    <source>
        <strain evidence="8">JCM 18077</strain>
    </source>
</reference>
<evidence type="ECO:0000313" key="7">
    <source>
        <dbReference type="EMBL" id="GAA4752315.1"/>
    </source>
</evidence>
<evidence type="ECO:0000256" key="6">
    <source>
        <dbReference type="PROSITE-ProRule" id="PRU01016"/>
    </source>
</evidence>
<evidence type="ECO:0000256" key="1">
    <source>
        <dbReference type="ARBA" id="ARBA00011975"/>
    </source>
</evidence>
<dbReference type="PROSITE" id="PS51679">
    <property type="entry name" value="SAM_MT_C5"/>
    <property type="match status" value="1"/>
</dbReference>
<evidence type="ECO:0000313" key="8">
    <source>
        <dbReference type="Proteomes" id="UP001500822"/>
    </source>
</evidence>
<dbReference type="InterPro" id="IPR050390">
    <property type="entry name" value="C5-Methyltransferase"/>
</dbReference>
<evidence type="ECO:0000256" key="4">
    <source>
        <dbReference type="ARBA" id="ARBA00022691"/>
    </source>
</evidence>
<name>A0ABP8ZBV3_9ACTN</name>
<organism evidence="7 8">
    <name type="scientific">Gordonia alkaliphila</name>
    <dbReference type="NCBI Taxonomy" id="1053547"/>
    <lineage>
        <taxon>Bacteria</taxon>
        <taxon>Bacillati</taxon>
        <taxon>Actinomycetota</taxon>
        <taxon>Actinomycetes</taxon>
        <taxon>Mycobacteriales</taxon>
        <taxon>Gordoniaceae</taxon>
        <taxon>Gordonia</taxon>
    </lineage>
</organism>
<proteinExistence type="inferred from homology"/>
<dbReference type="RefSeq" id="WP_345313680.1">
    <property type="nucleotide sequence ID" value="NZ_BAABIE010000011.1"/>
</dbReference>
<sequence>MIVDLFAGPGGLDVAAHWLGVPSIGIELDESAVDTREAAGLSTIWSDVTSWSPTDFTPAFNVLAGGPPCQTYTVAGNGHGRRALTRVIKLVELLGEGRVDEVLNEVSTHSDPRTGLVLQPLIWALKAIEANRPFEAIMLEQVPAVKPVWEAMAKVLRERGYGADVDVLRTEEFGVPQTRRRAVLIARRSVDDAEVVLPSPTHQKYVGTALDADPVLDFDAGLPQWVSMGEVLDVGEPFIVVSNYGSGGDPKNRSKRRHDRPAFTVTGKASRNKIVITRTGDDSRRFGPREAGRLQTFPDGYPWSGRDISQQVGNAIPPRLGAHVLNHLLGLGQVLDHEFFNGRGAKWQGPGPAEHFRVRSEIARVGVLGDTLQTVVGTSLSESPWGVGGLSQTVYTSS</sequence>
<feature type="active site" evidence="6">
    <location>
        <position position="69"/>
    </location>
</feature>
<dbReference type="PANTHER" id="PTHR10629">
    <property type="entry name" value="CYTOSINE-SPECIFIC METHYLTRANSFERASE"/>
    <property type="match status" value="1"/>
</dbReference>
<dbReference type="EMBL" id="BAABIE010000011">
    <property type="protein sequence ID" value="GAA4752315.1"/>
    <property type="molecule type" value="Genomic_DNA"/>
</dbReference>
<evidence type="ECO:0000256" key="5">
    <source>
        <dbReference type="ARBA" id="ARBA00022747"/>
    </source>
</evidence>
<protein>
    <recommendedName>
        <fullName evidence="1">DNA (cytosine-5-)-methyltransferase</fullName>
        <ecNumber evidence="1">2.1.1.37</ecNumber>
    </recommendedName>
</protein>
<comment type="caution">
    <text evidence="7">The sequence shown here is derived from an EMBL/GenBank/DDBJ whole genome shotgun (WGS) entry which is preliminary data.</text>
</comment>
<keyword evidence="3 6" id="KW-0808">Transferase</keyword>
<keyword evidence="2 6" id="KW-0489">Methyltransferase</keyword>
<keyword evidence="8" id="KW-1185">Reference proteome</keyword>
<comment type="similarity">
    <text evidence="6">Belongs to the class I-like SAM-binding methyltransferase superfamily. C5-methyltransferase family.</text>
</comment>
<dbReference type="Proteomes" id="UP001500822">
    <property type="component" value="Unassembled WGS sequence"/>
</dbReference>
<dbReference type="SUPFAM" id="SSF53335">
    <property type="entry name" value="S-adenosyl-L-methionine-dependent methyltransferases"/>
    <property type="match status" value="1"/>
</dbReference>
<evidence type="ECO:0000256" key="2">
    <source>
        <dbReference type="ARBA" id="ARBA00022603"/>
    </source>
</evidence>
<dbReference type="EC" id="2.1.1.37" evidence="1"/>